<sequence>MPNNNNGKSSHQHSKAPAGIDWDNMSNASLGTAAAFNNPVGVGTLFLKDGDYNTEYLQTFITKPLSERSGKAAQAKPLRQPVLYSEVPTGLQPRTVIYFKKLDLEQDPQKRAKMHLLSKEEQEFNKLQAEVTKKGLFQEVKKERMAWNTPAPRAGELPKPPPRISREERAARKAKAELEADNRGALVETVTVPDPSFGAGKYGKRLQMQPVAPPPPTASYDPGSYTPSSPTKSDFGDDWDESQRYVPPPAPPMFENATQSELRLLTAARTREYQAKLMQKKVSRLENFVGDLKKSLTDIKNPAAALATSSAVSLGDKSLLGTAAGELAAQLNGWKEQQEVMAGHIERLEKEKGAAEIRAKRFERLLLEENRKATSTTKAERERALKEREEREKAALKGEAIIDCIPFDPASKVEHWTDIEGNFEYFLLLVERSKILTLTSSPTPSLSFSDPNGILVFGGDAVDKGLGDIRIVKALVALKKQHPTRVFFVLGNRDLNKLRFGSELAEGAPPFDAYWDAKTKSFDAYCTEKGLEPSRTVRCKWMLECTMGSATTFETRRTELALIRSLEPVSLVTDDDVLESFTSSVDPANEDAWMLSFIELGQIMLLIGDCMFVHGGIRAPALGAVPGEAEVQEDAQGWCEGLNRFKTNQVNAYTAHPGFVPGEKAGEFTRAAAEILDYGVPNGNGGKTVVYENFLCNGNCEPPSYEVEEFLVNSDIARLFVGHTPHGECPSVIRRAGLVVVMGDTSYSDMDADKTRNPANSRGACASTTSIRFKHTEVEGVLKSGEVNKYRMSVDESRDSMPDSLVGRQLVNDSWVKGCVDGMCLVAKGEGFRLDVEKMKPSVVVSMLKPAPQKVPKREPAVSLEVDVGVGGGGKKAGGGRAAFLERQKAHSEKQKTGAAKREADLKAKEEKEAQFRAKKLEKGKMARESALLKEKEKAKAEEREKDNWSKGLERGMLSEAPARQTQAELHETEAQRRGRERREAAREEDEKKKRLGL</sequence>
<accession>A0ABQ6M922</accession>
<keyword evidence="4" id="KW-1185">Reference proteome</keyword>
<feature type="region of interest" description="Disordered" evidence="2">
    <location>
        <begin position="1"/>
        <end position="20"/>
    </location>
</feature>
<dbReference type="Gene3D" id="3.60.21.10">
    <property type="match status" value="1"/>
</dbReference>
<dbReference type="PANTHER" id="PTHR42254:SF1">
    <property type="entry name" value="CALCINEURIN-LIKE PHOSPHOESTERASE DOMAIN-CONTAINING PROTEIN"/>
    <property type="match status" value="1"/>
</dbReference>
<proteinExistence type="predicted"/>
<feature type="coiled-coil region" evidence="1">
    <location>
        <begin position="345"/>
        <end position="399"/>
    </location>
</feature>
<organism evidence="3 4">
    <name type="scientific">Tetraparma gracilis</name>
    <dbReference type="NCBI Taxonomy" id="2962635"/>
    <lineage>
        <taxon>Eukaryota</taxon>
        <taxon>Sar</taxon>
        <taxon>Stramenopiles</taxon>
        <taxon>Ochrophyta</taxon>
        <taxon>Bolidophyceae</taxon>
        <taxon>Parmales</taxon>
        <taxon>Triparmaceae</taxon>
        <taxon>Tetraparma</taxon>
    </lineage>
</organism>
<feature type="compositionally biased region" description="Basic and acidic residues" evidence="2">
    <location>
        <begin position="886"/>
        <end position="954"/>
    </location>
</feature>
<reference evidence="3 4" key="1">
    <citation type="journal article" date="2023" name="Commun. Biol.">
        <title>Genome analysis of Parmales, the sister group of diatoms, reveals the evolutionary specialization of diatoms from phago-mixotrophs to photoautotrophs.</title>
        <authorList>
            <person name="Ban H."/>
            <person name="Sato S."/>
            <person name="Yoshikawa S."/>
            <person name="Yamada K."/>
            <person name="Nakamura Y."/>
            <person name="Ichinomiya M."/>
            <person name="Sato N."/>
            <person name="Blanc-Mathieu R."/>
            <person name="Endo H."/>
            <person name="Kuwata A."/>
            <person name="Ogata H."/>
        </authorList>
    </citation>
    <scope>NUCLEOTIDE SEQUENCE [LARGE SCALE GENOMIC DNA]</scope>
</reference>
<dbReference type="Proteomes" id="UP001165060">
    <property type="component" value="Unassembled WGS sequence"/>
</dbReference>
<comment type="caution">
    <text evidence="3">The sequence shown here is derived from an EMBL/GenBank/DDBJ whole genome shotgun (WGS) entry which is preliminary data.</text>
</comment>
<evidence type="ECO:0000313" key="4">
    <source>
        <dbReference type="Proteomes" id="UP001165060"/>
    </source>
</evidence>
<gene>
    <name evidence="3" type="ORF">TeGR_g10724</name>
</gene>
<evidence type="ECO:0008006" key="5">
    <source>
        <dbReference type="Google" id="ProtNLM"/>
    </source>
</evidence>
<dbReference type="PANTHER" id="PTHR42254">
    <property type="entry name" value="METALLOPHOS DOMAIN-CONTAINING PROTEIN"/>
    <property type="match status" value="1"/>
</dbReference>
<name>A0ABQ6M922_9STRA</name>
<dbReference type="SUPFAM" id="SSF56300">
    <property type="entry name" value="Metallo-dependent phosphatases"/>
    <property type="match status" value="1"/>
</dbReference>
<evidence type="ECO:0000256" key="2">
    <source>
        <dbReference type="SAM" id="MobiDB-lite"/>
    </source>
</evidence>
<dbReference type="InterPro" id="IPR029052">
    <property type="entry name" value="Metallo-depent_PP-like"/>
</dbReference>
<dbReference type="EMBL" id="BRYB01003867">
    <property type="protein sequence ID" value="GMI21974.1"/>
    <property type="molecule type" value="Genomic_DNA"/>
</dbReference>
<feature type="region of interest" description="Disordered" evidence="2">
    <location>
        <begin position="194"/>
        <end position="242"/>
    </location>
</feature>
<feature type="compositionally biased region" description="Basic and acidic residues" evidence="2">
    <location>
        <begin position="969"/>
        <end position="998"/>
    </location>
</feature>
<evidence type="ECO:0000256" key="1">
    <source>
        <dbReference type="SAM" id="Coils"/>
    </source>
</evidence>
<keyword evidence="1" id="KW-0175">Coiled coil</keyword>
<feature type="region of interest" description="Disordered" evidence="2">
    <location>
        <begin position="886"/>
        <end position="998"/>
    </location>
</feature>
<evidence type="ECO:0000313" key="3">
    <source>
        <dbReference type="EMBL" id="GMI21974.1"/>
    </source>
</evidence>
<protein>
    <recommendedName>
        <fullName evidence="5">Calcineurin-like phosphoesterase domain-containing protein</fullName>
    </recommendedName>
</protein>